<dbReference type="InterPro" id="IPR013589">
    <property type="entry name" value="Bac_transglu_N"/>
</dbReference>
<evidence type="ECO:0000313" key="2">
    <source>
        <dbReference type="EMBL" id="TKD51237.1"/>
    </source>
</evidence>
<dbReference type="RefSeq" id="WP_136943182.1">
    <property type="nucleotide sequence ID" value="NZ_SWKR01000002.1"/>
</dbReference>
<dbReference type="OrthoDB" id="9804023at2"/>
<name>A0A4U1L2W6_9SPHN</name>
<dbReference type="Proteomes" id="UP000309138">
    <property type="component" value="Unassembled WGS sequence"/>
</dbReference>
<dbReference type="Gene3D" id="3.10.620.30">
    <property type="match status" value="1"/>
</dbReference>
<feature type="domain" description="Transglutaminase-like" evidence="1">
    <location>
        <begin position="151"/>
        <end position="214"/>
    </location>
</feature>
<dbReference type="InterPro" id="IPR002931">
    <property type="entry name" value="Transglutaminase-like"/>
</dbReference>
<proteinExistence type="predicted"/>
<dbReference type="Pfam" id="PF08379">
    <property type="entry name" value="Bact_transglu_N"/>
    <property type="match status" value="1"/>
</dbReference>
<organism evidence="2 3">
    <name type="scientific">Sphingomonas baiyangensis</name>
    <dbReference type="NCBI Taxonomy" id="2572576"/>
    <lineage>
        <taxon>Bacteria</taxon>
        <taxon>Pseudomonadati</taxon>
        <taxon>Pseudomonadota</taxon>
        <taxon>Alphaproteobacteria</taxon>
        <taxon>Sphingomonadales</taxon>
        <taxon>Sphingomonadaceae</taxon>
        <taxon>Sphingomonas</taxon>
    </lineage>
</organism>
<accession>A0A4U1L2W6</accession>
<comment type="caution">
    <text evidence="2">The sequence shown here is derived from an EMBL/GenBank/DDBJ whole genome shotgun (WGS) entry which is preliminary data.</text>
</comment>
<dbReference type="Pfam" id="PF01841">
    <property type="entry name" value="Transglut_core"/>
    <property type="match status" value="1"/>
</dbReference>
<dbReference type="SUPFAM" id="SSF54001">
    <property type="entry name" value="Cysteine proteinases"/>
    <property type="match status" value="1"/>
</dbReference>
<reference evidence="2 3" key="1">
    <citation type="submission" date="2019-04" db="EMBL/GenBank/DDBJ databases">
        <authorList>
            <person name="Yang Y."/>
            <person name="Wei D."/>
        </authorList>
    </citation>
    <scope>NUCLEOTIDE SEQUENCE [LARGE SCALE GENOMIC DNA]</scope>
    <source>
        <strain evidence="2 3">L-1-4w-11</strain>
    </source>
</reference>
<evidence type="ECO:0000259" key="1">
    <source>
        <dbReference type="SMART" id="SM00460"/>
    </source>
</evidence>
<keyword evidence="3" id="KW-1185">Reference proteome</keyword>
<sequence>MRISVDHRTRYVFSEPQSRIVQLLRLWPDDSDSQTVVDWRIDVDCDARLRRHRDGLGNQVTMLYADGPIDAIEISVQGEVLTSMRDGHVSGVIETLPAAFYARDTPATRADAAIAAFAREHGDPLAIAGALGVMARPADGSGETLRDAAEAFAAGDPSVREAAQVMIAAMRSLGTPARYVSGYLLGEENHGAPHGWVEIASRAGAGWIAIDPSRGGTADERHVRMCVGLDAHDAAPVAGSRLGAGSEALDVDLHVARGSRQE</sequence>
<dbReference type="InterPro" id="IPR038765">
    <property type="entry name" value="Papain-like_cys_pep_sf"/>
</dbReference>
<dbReference type="EMBL" id="SWKR01000002">
    <property type="protein sequence ID" value="TKD51237.1"/>
    <property type="molecule type" value="Genomic_DNA"/>
</dbReference>
<dbReference type="PANTHER" id="PTHR33490:SF6">
    <property type="entry name" value="SLL1049 PROTEIN"/>
    <property type="match status" value="1"/>
</dbReference>
<protein>
    <submittedName>
        <fullName evidence="2">Transglutaminase family protein</fullName>
    </submittedName>
</protein>
<dbReference type="SMART" id="SM00460">
    <property type="entry name" value="TGc"/>
    <property type="match status" value="1"/>
</dbReference>
<dbReference type="AlphaFoldDB" id="A0A4U1L2W6"/>
<dbReference type="PANTHER" id="PTHR33490">
    <property type="entry name" value="BLR5614 PROTEIN-RELATED"/>
    <property type="match status" value="1"/>
</dbReference>
<evidence type="ECO:0000313" key="3">
    <source>
        <dbReference type="Proteomes" id="UP000309138"/>
    </source>
</evidence>
<gene>
    <name evidence="2" type="ORF">FBR43_11085</name>
</gene>